<dbReference type="InterPro" id="IPR038056">
    <property type="entry name" value="YjbR-like_sf"/>
</dbReference>
<sequence length="125" mass="13704">MPRSTIDFDTVRKIGLALPGVVESTAYGSPALKVRGKLLAGVPAHRSAEPGSLVVRVGFDDRAELLAAAPDVYYVTDHYLDYSAVLVRLSRITPNVLRDLLGMAHKFVTAHKARRLPSRSRRKPV</sequence>
<reference evidence="2" key="1">
    <citation type="submission" date="2018-02" db="EMBL/GenBank/DDBJ databases">
        <authorList>
            <person name="Hausmann B."/>
        </authorList>
    </citation>
    <scope>NUCLEOTIDE SEQUENCE [LARGE SCALE GENOMIC DNA]</scope>
    <source>
        <strain evidence="2">Peat soil MAG SbA1</strain>
    </source>
</reference>
<name>A0A2U3K472_9BACT</name>
<evidence type="ECO:0000313" key="2">
    <source>
        <dbReference type="Proteomes" id="UP000238701"/>
    </source>
</evidence>
<proteinExistence type="predicted"/>
<protein>
    <recommendedName>
        <fullName evidence="3">MmcQ/YjbR family DNA-binding protein</fullName>
    </recommendedName>
</protein>
<dbReference type="Proteomes" id="UP000238701">
    <property type="component" value="Unassembled WGS sequence"/>
</dbReference>
<dbReference type="InterPro" id="IPR058532">
    <property type="entry name" value="YjbR/MT2646/Rv2570-like"/>
</dbReference>
<dbReference type="SUPFAM" id="SSF142906">
    <property type="entry name" value="YjbR-like"/>
    <property type="match status" value="1"/>
</dbReference>
<accession>A0A2U3K472</accession>
<dbReference type="Pfam" id="PF04237">
    <property type="entry name" value="YjbR"/>
    <property type="match status" value="1"/>
</dbReference>
<evidence type="ECO:0000313" key="1">
    <source>
        <dbReference type="EMBL" id="SPF34475.1"/>
    </source>
</evidence>
<dbReference type="EMBL" id="OMOD01000031">
    <property type="protein sequence ID" value="SPF34475.1"/>
    <property type="molecule type" value="Genomic_DNA"/>
</dbReference>
<evidence type="ECO:0008006" key="3">
    <source>
        <dbReference type="Google" id="ProtNLM"/>
    </source>
</evidence>
<dbReference type="AlphaFoldDB" id="A0A2U3K472"/>
<organism evidence="1 2">
    <name type="scientific">Candidatus Sulfotelmatobacter kueseliae</name>
    <dbReference type="NCBI Taxonomy" id="2042962"/>
    <lineage>
        <taxon>Bacteria</taxon>
        <taxon>Pseudomonadati</taxon>
        <taxon>Acidobacteriota</taxon>
        <taxon>Terriglobia</taxon>
        <taxon>Terriglobales</taxon>
        <taxon>Candidatus Korobacteraceae</taxon>
        <taxon>Candidatus Sulfotelmatobacter</taxon>
    </lineage>
</organism>
<gene>
    <name evidence="1" type="ORF">SBA1_1260002</name>
</gene>